<accession>A0A0D7BP30</accession>
<gene>
    <name evidence="11" type="ORF">CYLTODRAFT_369442</name>
</gene>
<dbReference type="GO" id="GO:0005743">
    <property type="term" value="C:mitochondrial inner membrane"/>
    <property type="evidence" value="ECO:0007669"/>
    <property type="project" value="UniProtKB-SubCell"/>
</dbReference>
<dbReference type="OrthoDB" id="405848at2759"/>
<evidence type="ECO:0000256" key="3">
    <source>
        <dbReference type="ARBA" id="ARBA00022448"/>
    </source>
</evidence>
<protein>
    <submittedName>
        <fullName evidence="11">Non-heme 11 kDa protein of cytochrome bc1 complex</fullName>
    </submittedName>
</protein>
<keyword evidence="5" id="KW-0999">Mitochondrion inner membrane</keyword>
<keyword evidence="12" id="KW-1185">Reference proteome</keyword>
<dbReference type="STRING" id="1314674.A0A0D7BP30"/>
<dbReference type="InterPro" id="IPR036811">
    <property type="entry name" value="Ubol_cytC_Rdtase_hinge_dom_sf"/>
</dbReference>
<dbReference type="EMBL" id="KN880455">
    <property type="protein sequence ID" value="KIY71341.1"/>
    <property type="molecule type" value="Genomic_DNA"/>
</dbReference>
<reference evidence="11 12" key="1">
    <citation type="journal article" date="2015" name="Fungal Genet. Biol.">
        <title>Evolution of novel wood decay mechanisms in Agaricales revealed by the genome sequences of Fistulina hepatica and Cylindrobasidium torrendii.</title>
        <authorList>
            <person name="Floudas D."/>
            <person name="Held B.W."/>
            <person name="Riley R."/>
            <person name="Nagy L.G."/>
            <person name="Koehler G."/>
            <person name="Ransdell A.S."/>
            <person name="Younus H."/>
            <person name="Chow J."/>
            <person name="Chiniquy J."/>
            <person name="Lipzen A."/>
            <person name="Tritt A."/>
            <person name="Sun H."/>
            <person name="Haridas S."/>
            <person name="LaButti K."/>
            <person name="Ohm R.A."/>
            <person name="Kues U."/>
            <person name="Blanchette R.A."/>
            <person name="Grigoriev I.V."/>
            <person name="Minto R.E."/>
            <person name="Hibbett D.S."/>
        </authorList>
    </citation>
    <scope>NUCLEOTIDE SEQUENCE [LARGE SCALE GENOMIC DNA]</scope>
    <source>
        <strain evidence="11 12">FP15055 ss-10</strain>
    </source>
</reference>
<keyword evidence="7" id="KW-0496">Mitochondrion</keyword>
<dbReference type="InterPro" id="IPR023184">
    <property type="entry name" value="Ubol_cytC_Rdtase_hinge_dom"/>
</dbReference>
<keyword evidence="4" id="KW-0679">Respiratory chain</keyword>
<evidence type="ECO:0000256" key="1">
    <source>
        <dbReference type="ARBA" id="ARBA00004137"/>
    </source>
</evidence>
<evidence type="ECO:0000259" key="10">
    <source>
        <dbReference type="Pfam" id="PF02320"/>
    </source>
</evidence>
<organism evidence="11 12">
    <name type="scientific">Cylindrobasidium torrendii FP15055 ss-10</name>
    <dbReference type="NCBI Taxonomy" id="1314674"/>
    <lineage>
        <taxon>Eukaryota</taxon>
        <taxon>Fungi</taxon>
        <taxon>Dikarya</taxon>
        <taxon>Basidiomycota</taxon>
        <taxon>Agaricomycotina</taxon>
        <taxon>Agaricomycetes</taxon>
        <taxon>Agaricomycetidae</taxon>
        <taxon>Agaricales</taxon>
        <taxon>Marasmiineae</taxon>
        <taxon>Physalacriaceae</taxon>
        <taxon>Cylindrobasidium</taxon>
    </lineage>
</organism>
<dbReference type="GO" id="GO:0006122">
    <property type="term" value="P:mitochondrial electron transport, ubiquinol to cytochrome c"/>
    <property type="evidence" value="ECO:0007669"/>
    <property type="project" value="InterPro"/>
</dbReference>
<evidence type="ECO:0000256" key="4">
    <source>
        <dbReference type="ARBA" id="ARBA00022660"/>
    </source>
</evidence>
<proteinExistence type="inferred from homology"/>
<evidence type="ECO:0000313" key="11">
    <source>
        <dbReference type="EMBL" id="KIY71341.1"/>
    </source>
</evidence>
<keyword evidence="8" id="KW-0472">Membrane</keyword>
<evidence type="ECO:0000256" key="6">
    <source>
        <dbReference type="ARBA" id="ARBA00022982"/>
    </source>
</evidence>
<dbReference type="AlphaFoldDB" id="A0A0D7BP30"/>
<evidence type="ECO:0000256" key="8">
    <source>
        <dbReference type="ARBA" id="ARBA00023136"/>
    </source>
</evidence>
<dbReference type="Gene3D" id="1.10.287.20">
    <property type="entry name" value="Ubiquinol-cytochrome C reductase hinge domain"/>
    <property type="match status" value="1"/>
</dbReference>
<keyword evidence="3" id="KW-0813">Transport</keyword>
<evidence type="ECO:0000256" key="2">
    <source>
        <dbReference type="ARBA" id="ARBA00006498"/>
    </source>
</evidence>
<evidence type="ECO:0000313" key="12">
    <source>
        <dbReference type="Proteomes" id="UP000054007"/>
    </source>
</evidence>
<keyword evidence="6" id="KW-0249">Electron transport</keyword>
<evidence type="ECO:0000256" key="7">
    <source>
        <dbReference type="ARBA" id="ARBA00023128"/>
    </source>
</evidence>
<feature type="region of interest" description="Disordered" evidence="9">
    <location>
        <begin position="12"/>
        <end position="52"/>
    </location>
</feature>
<evidence type="ECO:0000256" key="9">
    <source>
        <dbReference type="SAM" id="MobiDB-lite"/>
    </source>
</evidence>
<name>A0A0D7BP30_9AGAR</name>
<comment type="similarity">
    <text evidence="2">Belongs to the UQCRH/QCR6 family.</text>
</comment>
<evidence type="ECO:0000256" key="5">
    <source>
        <dbReference type="ARBA" id="ARBA00022792"/>
    </source>
</evidence>
<sequence>MAILDYIASFLPTVHAEEEEEEKTEETQDEEPAAAEEEEEEEPEDEQPVIREECKESAKCKALTEHFTHCQEKVEAGEGYKGEDCVEELFHMMHCVDECAGPKLWAKLK</sequence>
<feature type="compositionally biased region" description="Acidic residues" evidence="9">
    <location>
        <begin position="17"/>
        <end position="47"/>
    </location>
</feature>
<dbReference type="PANTHER" id="PTHR15336">
    <property type="entry name" value="UBIQUINOL-CYTOCHROME C REDUCTASE COMPLEX 7.8 KDA PROTEIN"/>
    <property type="match status" value="1"/>
</dbReference>
<dbReference type="Pfam" id="PF02320">
    <property type="entry name" value="UCR_hinge"/>
    <property type="match status" value="1"/>
</dbReference>
<dbReference type="PANTHER" id="PTHR15336:SF0">
    <property type="entry name" value="CYTOCHROME B-C1 COMPLEX SUBUNIT 6, MITOCHONDRIAL"/>
    <property type="match status" value="1"/>
</dbReference>
<dbReference type="Proteomes" id="UP000054007">
    <property type="component" value="Unassembled WGS sequence"/>
</dbReference>
<comment type="subcellular location">
    <subcellularLocation>
        <location evidence="1">Mitochondrion inner membrane</location>
        <topology evidence="1">Peripheral membrane protein</topology>
        <orientation evidence="1">Intermembrane side</orientation>
    </subcellularLocation>
</comment>
<dbReference type="InterPro" id="IPR003422">
    <property type="entry name" value="Cyt_b-c1_6"/>
</dbReference>
<feature type="domain" description="Ubiquinol-cytochrome C reductase hinge" evidence="10">
    <location>
        <begin position="45"/>
        <end position="109"/>
    </location>
</feature>
<dbReference type="SUPFAM" id="SSF81531">
    <property type="entry name" value="Non-heme 11 kDa protein of cytochrome bc1 complex (Ubiquinol-cytochrome c reductase)"/>
    <property type="match status" value="1"/>
</dbReference>